<gene>
    <name evidence="1" type="ORF">RQP52_35115</name>
</gene>
<protein>
    <submittedName>
        <fullName evidence="1">Uncharacterized protein</fullName>
    </submittedName>
</protein>
<evidence type="ECO:0000313" key="1">
    <source>
        <dbReference type="EMBL" id="MDU0206302.1"/>
    </source>
</evidence>
<sequence length="273" mass="31853">MQRNAQLDIRGTVSDLNDIIEKINGKVDEISSRTIAYGLITVKTNEAREGYQELLKMLEERNLEYTFAEGRKYTKKEMDSSYFFHVNVPFPWEHEPLKNAAYYGTVYETLEVDCECQLQQISELRLDVKKMKKSHLITIYPQLIVTEHAKNIIIQNELTGCEFLPANDYKERELGQVFEMRVINILPLLSERTRLEKVKLKHCSRCIAGAVLRSELIYEKADLKLVLDFNLTTERLNAYDARQLVVSKKVRDVFNENKIKVYGYEPVAFHETC</sequence>
<keyword evidence="2" id="KW-1185">Reference proteome</keyword>
<comment type="caution">
    <text evidence="1">The sequence shown here is derived from an EMBL/GenBank/DDBJ whole genome shotgun (WGS) entry which is preliminary data.</text>
</comment>
<accession>A0ABU3RQ64</accession>
<organism evidence="1 2">
    <name type="scientific">Paenibacillus violae</name>
    <dbReference type="NCBI Taxonomy" id="3077234"/>
    <lineage>
        <taxon>Bacteria</taxon>
        <taxon>Bacillati</taxon>
        <taxon>Bacillota</taxon>
        <taxon>Bacilli</taxon>
        <taxon>Bacillales</taxon>
        <taxon>Paenibacillaceae</taxon>
        <taxon>Paenibacillus</taxon>
    </lineage>
</organism>
<name>A0ABU3RQ64_9BACL</name>
<dbReference type="EMBL" id="JAWCUD010000022">
    <property type="protein sequence ID" value="MDU0206302.1"/>
    <property type="molecule type" value="Genomic_DNA"/>
</dbReference>
<dbReference type="Proteomes" id="UP001260980">
    <property type="component" value="Unassembled WGS sequence"/>
</dbReference>
<evidence type="ECO:0000313" key="2">
    <source>
        <dbReference type="Proteomes" id="UP001260980"/>
    </source>
</evidence>
<reference evidence="1 2" key="1">
    <citation type="submission" date="2023-10" db="EMBL/GenBank/DDBJ databases">
        <title>Paenibacillus strain PFR10 Genome sequencing and assembly.</title>
        <authorList>
            <person name="Kim I."/>
        </authorList>
    </citation>
    <scope>NUCLEOTIDE SEQUENCE [LARGE SCALE GENOMIC DNA]</scope>
    <source>
        <strain evidence="1 2">PFR10</strain>
    </source>
</reference>
<dbReference type="RefSeq" id="WP_315956099.1">
    <property type="nucleotide sequence ID" value="NZ_JAWCUD010000022.1"/>
</dbReference>
<proteinExistence type="predicted"/>